<dbReference type="AlphaFoldDB" id="A0A9K3KWN8"/>
<dbReference type="Proteomes" id="UP000693970">
    <property type="component" value="Unassembled WGS sequence"/>
</dbReference>
<reference evidence="1" key="1">
    <citation type="journal article" date="2021" name="Sci. Rep.">
        <title>Diploid genomic architecture of Nitzschia inconspicua, an elite biomass production diatom.</title>
        <authorList>
            <person name="Oliver A."/>
            <person name="Podell S."/>
            <person name="Pinowska A."/>
            <person name="Traller J.C."/>
            <person name="Smith S.R."/>
            <person name="McClure R."/>
            <person name="Beliaev A."/>
            <person name="Bohutskyi P."/>
            <person name="Hill E.A."/>
            <person name="Rabines A."/>
            <person name="Zheng H."/>
            <person name="Allen L.Z."/>
            <person name="Kuo A."/>
            <person name="Grigoriev I.V."/>
            <person name="Allen A.E."/>
            <person name="Hazlebeck D."/>
            <person name="Allen E.E."/>
        </authorList>
    </citation>
    <scope>NUCLEOTIDE SEQUENCE</scope>
    <source>
        <strain evidence="1">Hildebrandi</strain>
    </source>
</reference>
<gene>
    <name evidence="1" type="ORF">IV203_009898</name>
</gene>
<sequence length="217" mass="24385">MLVNSSNSSVLVKSSASFGHLLHLCYLTTRKVKSKLLFNHRRGFSRSNVVFGRHLLEVSSSCWNDTFPCGHVNSIPWTVSFMLRFSYSVDKKDRNRISIKGQLHLTSIFQGCCFACACSLWESLVWPLGPREFFLSQTNVDRQNSPTTAFSALFCRWILKIATIKIFSSGLALALGDQLAKSVMMGSTHKSIKKLLDGIFILGNTTGNNWVRLRIKS</sequence>
<reference evidence="1" key="2">
    <citation type="submission" date="2021-04" db="EMBL/GenBank/DDBJ databases">
        <authorList>
            <person name="Podell S."/>
        </authorList>
    </citation>
    <scope>NUCLEOTIDE SEQUENCE</scope>
    <source>
        <strain evidence="1">Hildebrandi</strain>
    </source>
</reference>
<protein>
    <submittedName>
        <fullName evidence="1">Uncharacterized protein</fullName>
    </submittedName>
</protein>
<keyword evidence="2" id="KW-1185">Reference proteome</keyword>
<organism evidence="1 2">
    <name type="scientific">Nitzschia inconspicua</name>
    <dbReference type="NCBI Taxonomy" id="303405"/>
    <lineage>
        <taxon>Eukaryota</taxon>
        <taxon>Sar</taxon>
        <taxon>Stramenopiles</taxon>
        <taxon>Ochrophyta</taxon>
        <taxon>Bacillariophyta</taxon>
        <taxon>Bacillariophyceae</taxon>
        <taxon>Bacillariophycidae</taxon>
        <taxon>Bacillariales</taxon>
        <taxon>Bacillariaceae</taxon>
        <taxon>Nitzschia</taxon>
    </lineage>
</organism>
<name>A0A9K3KWN8_9STRA</name>
<evidence type="ECO:0000313" key="2">
    <source>
        <dbReference type="Proteomes" id="UP000693970"/>
    </source>
</evidence>
<dbReference type="EMBL" id="JAGRRH010000018">
    <property type="protein sequence ID" value="KAG7350538.1"/>
    <property type="molecule type" value="Genomic_DNA"/>
</dbReference>
<accession>A0A9K3KWN8</accession>
<comment type="caution">
    <text evidence="1">The sequence shown here is derived from an EMBL/GenBank/DDBJ whole genome shotgun (WGS) entry which is preliminary data.</text>
</comment>
<proteinExistence type="predicted"/>
<evidence type="ECO:0000313" key="1">
    <source>
        <dbReference type="EMBL" id="KAG7350538.1"/>
    </source>
</evidence>